<gene>
    <name evidence="2" type="ORF">E1898_04830</name>
</gene>
<name>A0A4R5V7F5_9BACT</name>
<accession>A0A4R5V7F5</accession>
<keyword evidence="3" id="KW-1185">Reference proteome</keyword>
<dbReference type="AlphaFoldDB" id="A0A4R5V7F5"/>
<dbReference type="Proteomes" id="UP000295438">
    <property type="component" value="Unassembled WGS sequence"/>
</dbReference>
<organism evidence="2 3">
    <name type="scientific">Algoriphagus formosus</name>
    <dbReference type="NCBI Taxonomy" id="2007308"/>
    <lineage>
        <taxon>Bacteria</taxon>
        <taxon>Pseudomonadati</taxon>
        <taxon>Bacteroidota</taxon>
        <taxon>Cytophagia</taxon>
        <taxon>Cytophagales</taxon>
        <taxon>Cyclobacteriaceae</taxon>
        <taxon>Algoriphagus</taxon>
    </lineage>
</organism>
<sequence length="328" mass="38438">MNWFTSFEITPASSPISHQSKILSMGSCFAQVVGSKLESNKFDVLCNPFGTIFHPNILSRLLNHALFEDSLDESGILEREGMYFHYSAHSDLVGKSKEELIQIWDKRIHQTQDYLASGTHLILTFGTAWIYDHQEFGSVANCHKQPQKQFEKRLPPLNEMLLDLEVTLGNFSRVFPKLNIILTVSPVRHIKDGIPENQLSKSLLRLLCHELEKKFEKVNYFPAYEIMMDELRDYRFYKEDRIHPTSEAENYIWKRFSEAYFSKKTQGIISEIQKIHRELTHRPLNPESDSHRKFLQNLRTKLEQMGTEFDFSKDIELINRTLERLINP</sequence>
<reference evidence="2 3" key="1">
    <citation type="submission" date="2019-03" db="EMBL/GenBank/DDBJ databases">
        <title>Algoriphagus aquimaris sp. nov., isolated form marine sediment in Pohang, Korea.</title>
        <authorList>
            <person name="Kim J."/>
            <person name="Yoon S.-H."/>
            <person name="Lee S.-S."/>
        </authorList>
    </citation>
    <scope>NUCLEOTIDE SEQUENCE [LARGE SCALE GENOMIC DNA]</scope>
    <source>
        <strain evidence="2 3">F21</strain>
    </source>
</reference>
<comment type="caution">
    <text evidence="2">The sequence shown here is derived from an EMBL/GenBank/DDBJ whole genome shotgun (WGS) entry which is preliminary data.</text>
</comment>
<feature type="domain" description="GSCFA" evidence="1">
    <location>
        <begin position="21"/>
        <end position="256"/>
    </location>
</feature>
<dbReference type="Pfam" id="PF08885">
    <property type="entry name" value="GSCFA"/>
    <property type="match status" value="1"/>
</dbReference>
<dbReference type="RefSeq" id="WP_133390052.1">
    <property type="nucleotide sequence ID" value="NZ_SMUW01000028.1"/>
</dbReference>
<evidence type="ECO:0000313" key="2">
    <source>
        <dbReference type="EMBL" id="TDK48003.1"/>
    </source>
</evidence>
<protein>
    <submittedName>
        <fullName evidence="2">GSCFA family protein</fullName>
    </submittedName>
</protein>
<dbReference type="EMBL" id="SMUW01000028">
    <property type="protein sequence ID" value="TDK48003.1"/>
    <property type="molecule type" value="Genomic_DNA"/>
</dbReference>
<evidence type="ECO:0000259" key="1">
    <source>
        <dbReference type="Pfam" id="PF08885"/>
    </source>
</evidence>
<proteinExistence type="predicted"/>
<dbReference type="InterPro" id="IPR014982">
    <property type="entry name" value="GSCFA"/>
</dbReference>
<evidence type="ECO:0000313" key="3">
    <source>
        <dbReference type="Proteomes" id="UP000295438"/>
    </source>
</evidence>